<evidence type="ECO:0000256" key="3">
    <source>
        <dbReference type="ARBA" id="ARBA00022516"/>
    </source>
</evidence>
<evidence type="ECO:0000256" key="9">
    <source>
        <dbReference type="ARBA" id="ARBA00046608"/>
    </source>
</evidence>
<gene>
    <name evidence="10" type="primary">plsX</name>
    <name evidence="11" type="ORF">SAMN02745110_01129</name>
</gene>
<keyword evidence="4 10" id="KW-0808">Transferase</keyword>
<dbReference type="PANTHER" id="PTHR30100:SF1">
    <property type="entry name" value="PHOSPHATE ACYLTRANSFERASE"/>
    <property type="match status" value="1"/>
</dbReference>
<reference evidence="11 12" key="1">
    <citation type="submission" date="2017-02" db="EMBL/GenBank/DDBJ databases">
        <authorList>
            <person name="Peterson S.W."/>
        </authorList>
    </citation>
    <scope>NUCLEOTIDE SEQUENCE [LARGE SCALE GENOMIC DNA]</scope>
    <source>
        <strain evidence="11 12">ATCC 17233</strain>
    </source>
</reference>
<dbReference type="Pfam" id="PF02504">
    <property type="entry name" value="FA_synthesis"/>
    <property type="match status" value="1"/>
</dbReference>
<comment type="similarity">
    <text evidence="10">Belongs to the PlsX family.</text>
</comment>
<dbReference type="HAMAP" id="MF_00019">
    <property type="entry name" value="PlsX"/>
    <property type="match status" value="1"/>
</dbReference>
<dbReference type="InterPro" id="IPR012281">
    <property type="entry name" value="Phospholipid_synth_PlsX-like"/>
</dbReference>
<keyword evidence="5 10" id="KW-0443">Lipid metabolism</keyword>
<comment type="catalytic activity">
    <reaction evidence="1 10">
        <text>a fatty acyl-[ACP] + phosphate = an acyl phosphate + holo-[ACP]</text>
        <dbReference type="Rhea" id="RHEA:42292"/>
        <dbReference type="Rhea" id="RHEA-COMP:9685"/>
        <dbReference type="Rhea" id="RHEA-COMP:14125"/>
        <dbReference type="ChEBI" id="CHEBI:43474"/>
        <dbReference type="ChEBI" id="CHEBI:59918"/>
        <dbReference type="ChEBI" id="CHEBI:64479"/>
        <dbReference type="ChEBI" id="CHEBI:138651"/>
        <dbReference type="EC" id="2.3.1.274"/>
    </reaction>
</comment>
<dbReference type="EMBL" id="FUXA01000006">
    <property type="protein sequence ID" value="SJZ62420.1"/>
    <property type="molecule type" value="Genomic_DNA"/>
</dbReference>
<dbReference type="UniPathway" id="UPA00085"/>
<evidence type="ECO:0000256" key="8">
    <source>
        <dbReference type="ARBA" id="ARBA00024069"/>
    </source>
</evidence>
<dbReference type="NCBIfam" id="TIGR00182">
    <property type="entry name" value="plsX"/>
    <property type="match status" value="1"/>
</dbReference>
<dbReference type="SUPFAM" id="SSF53659">
    <property type="entry name" value="Isocitrate/Isopropylmalate dehydrogenase-like"/>
    <property type="match status" value="1"/>
</dbReference>
<evidence type="ECO:0000256" key="7">
    <source>
        <dbReference type="ARBA" id="ARBA00023264"/>
    </source>
</evidence>
<comment type="function">
    <text evidence="10">Catalyzes the reversible formation of acyl-phosphate (acyl-PO(4)) from acyl-[acyl-carrier-protein] (acyl-ACP). This enzyme utilizes acyl-ACP as fatty acyl donor, but not acyl-CoA.</text>
</comment>
<keyword evidence="7 10" id="KW-1208">Phospholipid metabolism</keyword>
<dbReference type="PANTHER" id="PTHR30100">
    <property type="entry name" value="FATTY ACID/PHOSPHOLIPID SYNTHESIS PROTEIN PLSX"/>
    <property type="match status" value="1"/>
</dbReference>
<evidence type="ECO:0000313" key="12">
    <source>
        <dbReference type="Proteomes" id="UP000189857"/>
    </source>
</evidence>
<comment type="pathway">
    <text evidence="10">Lipid metabolism; phospholipid metabolism.</text>
</comment>
<accession>A0A1T4M5X3</accession>
<proteinExistence type="inferred from homology"/>
<dbReference type="GO" id="GO:0005737">
    <property type="term" value="C:cytoplasm"/>
    <property type="evidence" value="ECO:0007669"/>
    <property type="project" value="UniProtKB-SubCell"/>
</dbReference>
<evidence type="ECO:0000256" key="6">
    <source>
        <dbReference type="ARBA" id="ARBA00023209"/>
    </source>
</evidence>
<dbReference type="EC" id="2.3.1.274" evidence="8 10"/>
<evidence type="ECO:0000256" key="1">
    <source>
        <dbReference type="ARBA" id="ARBA00001232"/>
    </source>
</evidence>
<evidence type="ECO:0000256" key="2">
    <source>
        <dbReference type="ARBA" id="ARBA00022490"/>
    </source>
</evidence>
<dbReference type="GO" id="GO:0006633">
    <property type="term" value="P:fatty acid biosynthetic process"/>
    <property type="evidence" value="ECO:0007669"/>
    <property type="project" value="UniProtKB-UniRule"/>
</dbReference>
<dbReference type="RefSeq" id="WP_078786959.1">
    <property type="nucleotide sequence ID" value="NZ_FMTO01000004.1"/>
</dbReference>
<dbReference type="GO" id="GO:0043811">
    <property type="term" value="F:phosphate:acyl-[acyl carrier protein] acyltransferase activity"/>
    <property type="evidence" value="ECO:0007669"/>
    <property type="project" value="UniProtKB-UniRule"/>
</dbReference>
<comment type="subunit">
    <text evidence="9 10">Homodimer. Probably interacts with PlsY.</text>
</comment>
<keyword evidence="11" id="KW-0012">Acyltransferase</keyword>
<evidence type="ECO:0000256" key="5">
    <source>
        <dbReference type="ARBA" id="ARBA00023098"/>
    </source>
</evidence>
<evidence type="ECO:0000256" key="4">
    <source>
        <dbReference type="ARBA" id="ARBA00022679"/>
    </source>
</evidence>
<dbReference type="GO" id="GO:0008654">
    <property type="term" value="P:phospholipid biosynthetic process"/>
    <property type="evidence" value="ECO:0007669"/>
    <property type="project" value="UniProtKB-KW"/>
</dbReference>
<keyword evidence="12" id="KW-1185">Reference proteome</keyword>
<comment type="subcellular location">
    <subcellularLocation>
        <location evidence="10">Cytoplasm</location>
    </subcellularLocation>
    <text evidence="10">Associated with the membrane possibly through PlsY.</text>
</comment>
<dbReference type="PIRSF" id="PIRSF002465">
    <property type="entry name" value="Phsphlp_syn_PlsX"/>
    <property type="match status" value="1"/>
</dbReference>
<sequence>MEKKNVNIVIDTIGGDNGAPVIVKGAVKGIEENSNVTVYLTGHEDELNKLLSEYTYDKNRIKVVNATEEITCHDGPVEAVKKKKDSSLVVGLNLVKDGTADAFISAGSSGAVLAGGQFIVGRAKGVKRTPLAPLIPTSKSPSLLIDCGANVDARPEVLVQFAKMGSIYMQNVVGIKKPTVAIVNIGTEEEKGNALVKETYPLLKACKDINFIGSIESREIPFGKADVILTEAFVGNVILKLYEGLSKMILTEMKGAMMSSFKSKIGALLIKKNLKKTMSAFSASNKGGAPLLGLKGLVVKIHGNSKEGEVISAIKQCNNFVLNDVSGKIISGLVKEEEKSEE</sequence>
<dbReference type="InterPro" id="IPR003664">
    <property type="entry name" value="FA_synthesis"/>
</dbReference>
<keyword evidence="3 10" id="KW-0444">Lipid biosynthesis</keyword>
<keyword evidence="6 10" id="KW-0594">Phospholipid biosynthesis</keyword>
<dbReference type="Proteomes" id="UP000189857">
    <property type="component" value="Unassembled WGS sequence"/>
</dbReference>
<keyword evidence="2 10" id="KW-0963">Cytoplasm</keyword>
<dbReference type="AlphaFoldDB" id="A0A1T4M5X3"/>
<organism evidence="11 12">
    <name type="scientific">Eubacterium ruminantium</name>
    <dbReference type="NCBI Taxonomy" id="42322"/>
    <lineage>
        <taxon>Bacteria</taxon>
        <taxon>Bacillati</taxon>
        <taxon>Bacillota</taxon>
        <taxon>Clostridia</taxon>
        <taxon>Eubacteriales</taxon>
        <taxon>Eubacteriaceae</taxon>
        <taxon>Eubacterium</taxon>
    </lineage>
</organism>
<protein>
    <recommendedName>
        <fullName evidence="8 10">Phosphate acyltransferase</fullName>
        <ecNumber evidence="8 10">2.3.1.274</ecNumber>
    </recommendedName>
    <alternativeName>
        <fullName evidence="10">Acyl-ACP phosphotransacylase</fullName>
    </alternativeName>
    <alternativeName>
        <fullName evidence="10">Acyl-[acyl-carrier-protein]--phosphate acyltransferase</fullName>
    </alternativeName>
    <alternativeName>
        <fullName evidence="10">Phosphate-acyl-ACP acyltransferase</fullName>
    </alternativeName>
</protein>
<name>A0A1T4M5X3_9FIRM</name>
<dbReference type="Gene3D" id="3.40.718.10">
    <property type="entry name" value="Isopropylmalate Dehydrogenase"/>
    <property type="match status" value="1"/>
</dbReference>
<evidence type="ECO:0000313" key="11">
    <source>
        <dbReference type="EMBL" id="SJZ62420.1"/>
    </source>
</evidence>
<evidence type="ECO:0000256" key="10">
    <source>
        <dbReference type="HAMAP-Rule" id="MF_00019"/>
    </source>
</evidence>
<dbReference type="OrthoDB" id="9806408at2"/>